<organism evidence="2 3">
    <name type="scientific">Haloferula helveola</name>
    <dbReference type="NCBI Taxonomy" id="490095"/>
    <lineage>
        <taxon>Bacteria</taxon>
        <taxon>Pseudomonadati</taxon>
        <taxon>Verrucomicrobiota</taxon>
        <taxon>Verrucomicrobiia</taxon>
        <taxon>Verrucomicrobiales</taxon>
        <taxon>Verrucomicrobiaceae</taxon>
        <taxon>Haloferula</taxon>
    </lineage>
</organism>
<dbReference type="InterPro" id="IPR051828">
    <property type="entry name" value="HAD-like_hydrolase_domain"/>
</dbReference>
<evidence type="ECO:0000313" key="2">
    <source>
        <dbReference type="EMBL" id="BCX50239.1"/>
    </source>
</evidence>
<dbReference type="Gene3D" id="3.40.50.1000">
    <property type="entry name" value="HAD superfamily/HAD-like"/>
    <property type="match status" value="1"/>
</dbReference>
<dbReference type="NCBIfam" id="TIGR01549">
    <property type="entry name" value="HAD-SF-IA-v1"/>
    <property type="match status" value="1"/>
</dbReference>
<feature type="compositionally biased region" description="Basic and acidic residues" evidence="1">
    <location>
        <begin position="42"/>
        <end position="58"/>
    </location>
</feature>
<sequence length="213" mass="24344">MKAVLFDVYQTLLSGRRVERPDGPLREVITRFGLELDPDQSPSERLREEFRRDHARSEHSHPEVDIRDCWRRIFPSLSDPDAFALAAEQAVHPVLPMQGAREAIRRLHDRGCRLGIVSNAQAYTTPLLKEHLGPEWSLFEPSICAFSYRFGFAKPNPGLFRAAIEPLLSTGIPPEEILMIGDSPTNDIVPAQSLGIRTHLFRDWSDFRRDYDL</sequence>
<feature type="region of interest" description="Disordered" evidence="1">
    <location>
        <begin position="39"/>
        <end position="58"/>
    </location>
</feature>
<name>A0ABM7RI88_9BACT</name>
<dbReference type="SUPFAM" id="SSF56784">
    <property type="entry name" value="HAD-like"/>
    <property type="match status" value="1"/>
</dbReference>
<dbReference type="RefSeq" id="WP_338687206.1">
    <property type="nucleotide sequence ID" value="NZ_AP024702.1"/>
</dbReference>
<dbReference type="SFLD" id="SFLDG01129">
    <property type="entry name" value="C1.5:_HAD__Beta-PGM__Phosphata"/>
    <property type="match status" value="1"/>
</dbReference>
<protein>
    <submittedName>
        <fullName evidence="2">FMN phosphatase YigB HAD superfamily</fullName>
    </submittedName>
</protein>
<reference evidence="2 3" key="1">
    <citation type="submission" date="2021-06" db="EMBL/GenBank/DDBJ databases">
        <title>Complete genome of Haloferula helveola possessing various polysaccharide degrading enzymes.</title>
        <authorList>
            <person name="Takami H."/>
            <person name="Huang C."/>
            <person name="Hamasaki K."/>
        </authorList>
    </citation>
    <scope>NUCLEOTIDE SEQUENCE [LARGE SCALE GENOMIC DNA]</scope>
    <source>
        <strain evidence="2 3">CN-1</strain>
    </source>
</reference>
<dbReference type="Proteomes" id="UP001374893">
    <property type="component" value="Chromosome"/>
</dbReference>
<proteinExistence type="predicted"/>
<dbReference type="EMBL" id="AP024702">
    <property type="protein sequence ID" value="BCX50239.1"/>
    <property type="molecule type" value="Genomic_DNA"/>
</dbReference>
<dbReference type="PANTHER" id="PTHR46191">
    <property type="match status" value="1"/>
</dbReference>
<dbReference type="InterPro" id="IPR036412">
    <property type="entry name" value="HAD-like_sf"/>
</dbReference>
<evidence type="ECO:0000313" key="3">
    <source>
        <dbReference type="Proteomes" id="UP001374893"/>
    </source>
</evidence>
<dbReference type="InterPro" id="IPR006439">
    <property type="entry name" value="HAD-SF_hydro_IA"/>
</dbReference>
<evidence type="ECO:0000256" key="1">
    <source>
        <dbReference type="SAM" id="MobiDB-lite"/>
    </source>
</evidence>
<keyword evidence="3" id="KW-1185">Reference proteome</keyword>
<dbReference type="SFLD" id="SFLDS00003">
    <property type="entry name" value="Haloacid_Dehalogenase"/>
    <property type="match status" value="1"/>
</dbReference>
<gene>
    <name evidence="2" type="ORF">HAHE_41470</name>
</gene>
<dbReference type="Pfam" id="PF00702">
    <property type="entry name" value="Hydrolase"/>
    <property type="match status" value="1"/>
</dbReference>
<accession>A0ABM7RI88</accession>
<dbReference type="InterPro" id="IPR023214">
    <property type="entry name" value="HAD_sf"/>
</dbReference>
<dbReference type="PANTHER" id="PTHR46191:SF2">
    <property type="entry name" value="HALOACID DEHALOGENASE-LIKE HYDROLASE DOMAIN-CONTAINING PROTEIN 3"/>
    <property type="match status" value="1"/>
</dbReference>